<keyword evidence="1 5" id="KW-0489">Methyltransferase</keyword>
<evidence type="ECO:0000256" key="3">
    <source>
        <dbReference type="ARBA" id="ARBA00022691"/>
    </source>
</evidence>
<dbReference type="GO" id="GO:0032259">
    <property type="term" value="P:methylation"/>
    <property type="evidence" value="ECO:0007669"/>
    <property type="project" value="UniProtKB-KW"/>
</dbReference>
<dbReference type="Proteomes" id="UP000193900">
    <property type="component" value="Unassembled WGS sequence"/>
</dbReference>
<feature type="domain" description="Methyltransferase" evidence="4">
    <location>
        <begin position="55"/>
        <end position="150"/>
    </location>
</feature>
<accession>A0A1Y5RJQ0</accession>
<sequence>MTHPGPSEINADQRTFWNEGPGQTWARLQDLLDVQHAEAAQLLLAHAAIGTGEAVLDIGCGGGATTLAAAEAVGPEGRVLGLDISTPILKLARSRAAASGATNVDFELGDAQIRAGGGDFDLAMSRFGVMFFDDPAAAFANIRAHLRPGGRIAWICWAGPQHNFLFRVSAQSAAEVFGTAPTPDPTAPGPMAFQDIDRVTSLLHTAGFEDARGVLISGTLGVPRDMARTLVSDIGPVASRIRTEGGSDAQREAATDRVLARFAEFETDGVYALPCAYVVYTARTP</sequence>
<dbReference type="AlphaFoldDB" id="A0A1Y5RJQ0"/>
<dbReference type="PANTHER" id="PTHR43464">
    <property type="entry name" value="METHYLTRANSFERASE"/>
    <property type="match status" value="1"/>
</dbReference>
<dbReference type="SUPFAM" id="SSF53335">
    <property type="entry name" value="S-adenosyl-L-methionine-dependent methyltransferases"/>
    <property type="match status" value="1"/>
</dbReference>
<dbReference type="InterPro" id="IPR041698">
    <property type="entry name" value="Methyltransf_25"/>
</dbReference>
<evidence type="ECO:0000256" key="2">
    <source>
        <dbReference type="ARBA" id="ARBA00022679"/>
    </source>
</evidence>
<dbReference type="OrthoDB" id="8153637at2"/>
<dbReference type="CDD" id="cd02440">
    <property type="entry name" value="AdoMet_MTases"/>
    <property type="match status" value="1"/>
</dbReference>
<keyword evidence="2 5" id="KW-0808">Transferase</keyword>
<protein>
    <submittedName>
        <fullName evidence="5">Demethylmenaquinone methyltransferase</fullName>
        <ecNumber evidence="5">2.1.1.163</ecNumber>
    </submittedName>
</protein>
<keyword evidence="3" id="KW-0949">S-adenosyl-L-methionine</keyword>
<dbReference type="RefSeq" id="WP_085877210.1">
    <property type="nucleotide sequence ID" value="NZ_FWFZ01000001.1"/>
</dbReference>
<name>A0A1Y5RJQ0_9RHOB</name>
<dbReference type="EC" id="2.1.1.163" evidence="5"/>
<dbReference type="Gene3D" id="3.40.50.150">
    <property type="entry name" value="Vaccinia Virus protein VP39"/>
    <property type="match status" value="1"/>
</dbReference>
<proteinExistence type="predicted"/>
<dbReference type="InterPro" id="IPR029063">
    <property type="entry name" value="SAM-dependent_MTases_sf"/>
</dbReference>
<keyword evidence="6" id="KW-1185">Reference proteome</keyword>
<dbReference type="Pfam" id="PF13649">
    <property type="entry name" value="Methyltransf_25"/>
    <property type="match status" value="1"/>
</dbReference>
<dbReference type="EMBL" id="FWFZ01000001">
    <property type="protein sequence ID" value="SLN16441.1"/>
    <property type="molecule type" value="Genomic_DNA"/>
</dbReference>
<evidence type="ECO:0000313" key="6">
    <source>
        <dbReference type="Proteomes" id="UP000193900"/>
    </source>
</evidence>
<evidence type="ECO:0000259" key="4">
    <source>
        <dbReference type="Pfam" id="PF13649"/>
    </source>
</evidence>
<gene>
    <name evidence="5" type="primary">ubiE_1</name>
    <name evidence="5" type="ORF">ROA7023_00286</name>
</gene>
<dbReference type="GO" id="GO:0043770">
    <property type="term" value="F:demethylmenaquinone methyltransferase activity"/>
    <property type="evidence" value="ECO:0007669"/>
    <property type="project" value="UniProtKB-EC"/>
</dbReference>
<organism evidence="5 6">
    <name type="scientific">Roseisalinus antarcticus</name>
    <dbReference type="NCBI Taxonomy" id="254357"/>
    <lineage>
        <taxon>Bacteria</taxon>
        <taxon>Pseudomonadati</taxon>
        <taxon>Pseudomonadota</taxon>
        <taxon>Alphaproteobacteria</taxon>
        <taxon>Rhodobacterales</taxon>
        <taxon>Roseobacteraceae</taxon>
        <taxon>Roseisalinus</taxon>
    </lineage>
</organism>
<reference evidence="5 6" key="1">
    <citation type="submission" date="2017-03" db="EMBL/GenBank/DDBJ databases">
        <authorList>
            <person name="Afonso C.L."/>
            <person name="Miller P.J."/>
            <person name="Scott M.A."/>
            <person name="Spackman E."/>
            <person name="Goraichik I."/>
            <person name="Dimitrov K.M."/>
            <person name="Suarez D.L."/>
            <person name="Swayne D.E."/>
        </authorList>
    </citation>
    <scope>NUCLEOTIDE SEQUENCE [LARGE SCALE GENOMIC DNA]</scope>
    <source>
        <strain evidence="5 6">CECT 7023</strain>
    </source>
</reference>
<dbReference type="PANTHER" id="PTHR43464:SF19">
    <property type="entry name" value="UBIQUINONE BIOSYNTHESIS O-METHYLTRANSFERASE, MITOCHONDRIAL"/>
    <property type="match status" value="1"/>
</dbReference>
<evidence type="ECO:0000256" key="1">
    <source>
        <dbReference type="ARBA" id="ARBA00022603"/>
    </source>
</evidence>
<evidence type="ECO:0000313" key="5">
    <source>
        <dbReference type="EMBL" id="SLN16441.1"/>
    </source>
</evidence>